<dbReference type="AlphaFoldDB" id="I3TJT9"/>
<dbReference type="GO" id="GO:0007165">
    <property type="term" value="P:signal transduction"/>
    <property type="evidence" value="ECO:0007669"/>
    <property type="project" value="InterPro"/>
</dbReference>
<dbReference type="HOGENOM" id="CLU_733501_0_0_5"/>
<dbReference type="SMART" id="SM00255">
    <property type="entry name" value="TIR"/>
    <property type="match status" value="1"/>
</dbReference>
<keyword evidence="3" id="KW-1185">Reference proteome</keyword>
<dbReference type="KEGG" id="tmo:TMO_1188"/>
<organism evidence="2 3">
    <name type="scientific">Tistrella mobilis (strain KA081020-065)</name>
    <dbReference type="NCBI Taxonomy" id="1110502"/>
    <lineage>
        <taxon>Bacteria</taxon>
        <taxon>Pseudomonadati</taxon>
        <taxon>Pseudomonadota</taxon>
        <taxon>Alphaproteobacteria</taxon>
        <taxon>Geminicoccales</taxon>
        <taxon>Geminicoccaceae</taxon>
        <taxon>Tistrella</taxon>
    </lineage>
</organism>
<gene>
    <name evidence="2" type="ordered locus">TMO_1188</name>
</gene>
<dbReference type="EMBL" id="CP003236">
    <property type="protein sequence ID" value="AFK53027.1"/>
    <property type="molecule type" value="Genomic_DNA"/>
</dbReference>
<dbReference type="Gene3D" id="3.40.50.10140">
    <property type="entry name" value="Toll/interleukin-1 receptor homology (TIR) domain"/>
    <property type="match status" value="1"/>
</dbReference>
<sequence length="377" mass="42947">MSNVFISHASVDKPFVLRLAVGLLAKGIPVWLDKWSITLGDSLLDAIYDGLERSGFVVVVVSDAAIRSGWVNRELNAALAREEQTGRRFVIPIRIDDTNMPLKVADRLYANFATRGFSEALEDLARVLVSKGAADMAVPPEREVLPLRFTRPVDLDAAVLEASWKHMRRRHPDLVLSPDQIALVEDEDYGSLRRSLHHRIDGIAQDPDYTPEVERHLKDMNDLAARLEVVLRAGVAELLNRGKEIDAVLWFAKIIRARALYRLWTTRMVAGGLGQDWKIAGLHDRTDARDFFGTDELALVDLWRDGDRNGYFILWLPRRDLADLYRHGRPQRYYDGSPTMMSEHIYVYPQMLAEHLCHPLKTREPVWDLSEAMIGLH</sequence>
<protein>
    <recommendedName>
        <fullName evidence="1">TIR domain-containing protein</fullName>
    </recommendedName>
</protein>
<evidence type="ECO:0000259" key="1">
    <source>
        <dbReference type="PROSITE" id="PS50104"/>
    </source>
</evidence>
<dbReference type="eggNOG" id="COG4916">
    <property type="taxonomic scope" value="Bacteria"/>
</dbReference>
<accession>I3TJT9</accession>
<reference evidence="2 3" key="1">
    <citation type="journal article" date="2012" name="J. Am. Chem. Soc.">
        <title>Bacterial biosynthesis and maturation of the didemnin anti-cancer agents.</title>
        <authorList>
            <person name="Xu Y."/>
            <person name="Kersten R.D."/>
            <person name="Nam S.J."/>
            <person name="Lu L."/>
            <person name="Al-Suwailem A.M."/>
            <person name="Zheng H."/>
            <person name="Fenical W."/>
            <person name="Dorrestein P.C."/>
            <person name="Moore B.S."/>
            <person name="Qian P.Y."/>
        </authorList>
    </citation>
    <scope>NUCLEOTIDE SEQUENCE [LARGE SCALE GENOMIC DNA]</scope>
    <source>
        <strain evidence="2 3">KA081020-065</strain>
    </source>
</reference>
<dbReference type="RefSeq" id="WP_014744706.1">
    <property type="nucleotide sequence ID" value="NC_017956.1"/>
</dbReference>
<feature type="domain" description="TIR" evidence="1">
    <location>
        <begin position="1"/>
        <end position="171"/>
    </location>
</feature>
<dbReference type="SUPFAM" id="SSF52200">
    <property type="entry name" value="Toll/Interleukin receptor TIR domain"/>
    <property type="match status" value="1"/>
</dbReference>
<dbReference type="InterPro" id="IPR035897">
    <property type="entry name" value="Toll_tir_struct_dom_sf"/>
</dbReference>
<evidence type="ECO:0000313" key="2">
    <source>
        <dbReference type="EMBL" id="AFK53027.1"/>
    </source>
</evidence>
<dbReference type="InterPro" id="IPR000157">
    <property type="entry name" value="TIR_dom"/>
</dbReference>
<dbReference type="Proteomes" id="UP000005258">
    <property type="component" value="Chromosome"/>
</dbReference>
<proteinExistence type="predicted"/>
<name>I3TJT9_TISMK</name>
<evidence type="ECO:0000313" key="3">
    <source>
        <dbReference type="Proteomes" id="UP000005258"/>
    </source>
</evidence>
<dbReference type="PROSITE" id="PS50104">
    <property type="entry name" value="TIR"/>
    <property type="match status" value="1"/>
</dbReference>
<dbReference type="Pfam" id="PF13676">
    <property type="entry name" value="TIR_2"/>
    <property type="match status" value="1"/>
</dbReference>